<dbReference type="InterPro" id="IPR016188">
    <property type="entry name" value="PurM-like_N"/>
</dbReference>
<dbReference type="AlphaFoldDB" id="A0A098E6J6"/>
<dbReference type="SUPFAM" id="SSF55326">
    <property type="entry name" value="PurM N-terminal domain-like"/>
    <property type="match status" value="1"/>
</dbReference>
<name>A0A098E6J6_9ZZZZ</name>
<dbReference type="Pfam" id="PF00586">
    <property type="entry name" value="AIRS"/>
    <property type="match status" value="1"/>
</dbReference>
<dbReference type="EMBL" id="CCXY01000060">
    <property type="protein sequence ID" value="CEG11567.1"/>
    <property type="molecule type" value="Genomic_DNA"/>
</dbReference>
<dbReference type="PANTHER" id="PTHR30270">
    <property type="entry name" value="THIAMINE-MONOPHOSPHATE KINASE"/>
    <property type="match status" value="1"/>
</dbReference>
<dbReference type="Gene3D" id="3.90.650.10">
    <property type="entry name" value="PurM-like C-terminal domain"/>
    <property type="match status" value="1"/>
</dbReference>
<dbReference type="GO" id="GO:0009030">
    <property type="term" value="F:thiamine-phosphate kinase activity"/>
    <property type="evidence" value="ECO:0007669"/>
    <property type="project" value="InterPro"/>
</dbReference>
<sequence>MDERIKKEIEQAIKHSGESNKIRKVFWYMDEKVENLLFGIRQGDDAIVVKDMVFNMEGPYPLNIGRKTGLIHTTSDIVVMGAKPLYGFDAVQAKNLKEAEDAAEDIKRQSDGINVPIVGGNTQCLKNLESCVSFFVVGKLLKPIPDSNLEKGDKLYILGEVIEGEIGDRVKKANTKFETFLDMIEKTEINAAKDCSRGGWFGNLMEMLIKSRKGIIISNIPYTDFSKYMGNYLISTKDENVIDIAMQHKCPITEIGIITNELEVKIGKEVAVNKEKILELIDKFPFKKPHLKNRLCAI</sequence>
<dbReference type="Gene3D" id="3.30.1330.10">
    <property type="entry name" value="PurM-like, N-terminal domain"/>
    <property type="match status" value="1"/>
</dbReference>
<evidence type="ECO:0000313" key="3">
    <source>
        <dbReference type="EMBL" id="CEG11567.1"/>
    </source>
</evidence>
<feature type="domain" description="PurM-like N-terminal" evidence="1">
    <location>
        <begin position="61"/>
        <end position="139"/>
    </location>
</feature>
<dbReference type="InterPro" id="IPR010918">
    <property type="entry name" value="PurM-like_C_dom"/>
</dbReference>
<dbReference type="InterPro" id="IPR006283">
    <property type="entry name" value="ThiL-like"/>
</dbReference>
<evidence type="ECO:0000259" key="1">
    <source>
        <dbReference type="Pfam" id="PF00586"/>
    </source>
</evidence>
<dbReference type="PANTHER" id="PTHR30270:SF3">
    <property type="entry name" value="THIAMINE-MONOPHOSPHATE KINASE"/>
    <property type="match status" value="1"/>
</dbReference>
<accession>A0A098E6J6</accession>
<dbReference type="Pfam" id="PF02769">
    <property type="entry name" value="AIRS_C"/>
    <property type="match status" value="1"/>
</dbReference>
<evidence type="ECO:0000259" key="2">
    <source>
        <dbReference type="Pfam" id="PF02769"/>
    </source>
</evidence>
<feature type="domain" description="PurM-like C-terminal" evidence="2">
    <location>
        <begin position="173"/>
        <end position="264"/>
    </location>
</feature>
<organism evidence="3">
    <name type="scientific">groundwater metagenome</name>
    <dbReference type="NCBI Taxonomy" id="717931"/>
    <lineage>
        <taxon>unclassified sequences</taxon>
        <taxon>metagenomes</taxon>
        <taxon>ecological metagenomes</taxon>
    </lineage>
</organism>
<dbReference type="GO" id="GO:0009228">
    <property type="term" value="P:thiamine biosynthetic process"/>
    <property type="evidence" value="ECO:0007669"/>
    <property type="project" value="InterPro"/>
</dbReference>
<dbReference type="InterPro" id="IPR036921">
    <property type="entry name" value="PurM-like_N_sf"/>
</dbReference>
<protein>
    <submittedName>
        <fullName evidence="3">Uncharacterized protein</fullName>
    </submittedName>
</protein>
<dbReference type="SUPFAM" id="SSF56042">
    <property type="entry name" value="PurM C-terminal domain-like"/>
    <property type="match status" value="1"/>
</dbReference>
<gene>
    <name evidence="3" type="ORF">MSIBF_A1520016</name>
</gene>
<dbReference type="InterPro" id="IPR036676">
    <property type="entry name" value="PurM-like_C_sf"/>
</dbReference>
<reference evidence="3" key="1">
    <citation type="submission" date="2014-09" db="EMBL/GenBank/DDBJ databases">
        <authorList>
            <person name="Probst J Alexander"/>
        </authorList>
    </citation>
    <scope>NUCLEOTIDE SEQUENCE</scope>
</reference>
<proteinExistence type="predicted"/>